<dbReference type="EMBL" id="JAIVGD010000018">
    <property type="protein sequence ID" value="KAH0754822.1"/>
    <property type="molecule type" value="Genomic_DNA"/>
</dbReference>
<organism evidence="2 3">
    <name type="scientific">Solanum tuberosum</name>
    <name type="common">Potato</name>
    <dbReference type="NCBI Taxonomy" id="4113"/>
    <lineage>
        <taxon>Eukaryota</taxon>
        <taxon>Viridiplantae</taxon>
        <taxon>Streptophyta</taxon>
        <taxon>Embryophyta</taxon>
        <taxon>Tracheophyta</taxon>
        <taxon>Spermatophyta</taxon>
        <taxon>Magnoliopsida</taxon>
        <taxon>eudicotyledons</taxon>
        <taxon>Gunneridae</taxon>
        <taxon>Pentapetalae</taxon>
        <taxon>asterids</taxon>
        <taxon>lamiids</taxon>
        <taxon>Solanales</taxon>
        <taxon>Solanaceae</taxon>
        <taxon>Solanoideae</taxon>
        <taxon>Solaneae</taxon>
        <taxon>Solanum</taxon>
    </lineage>
</organism>
<accession>A0ABQ7UUK4</accession>
<feature type="compositionally biased region" description="Polar residues" evidence="1">
    <location>
        <begin position="70"/>
        <end position="115"/>
    </location>
</feature>
<feature type="compositionally biased region" description="Low complexity" evidence="1">
    <location>
        <begin position="10"/>
        <end position="20"/>
    </location>
</feature>
<comment type="caution">
    <text evidence="2">The sequence shown here is derived from an EMBL/GenBank/DDBJ whole genome shotgun (WGS) entry which is preliminary data.</text>
</comment>
<dbReference type="Proteomes" id="UP000826656">
    <property type="component" value="Unassembled WGS sequence"/>
</dbReference>
<feature type="compositionally biased region" description="Polar residues" evidence="1">
    <location>
        <begin position="33"/>
        <end position="63"/>
    </location>
</feature>
<proteinExistence type="predicted"/>
<name>A0ABQ7UUK4_SOLTU</name>
<feature type="region of interest" description="Disordered" evidence="1">
    <location>
        <begin position="1"/>
        <end position="115"/>
    </location>
</feature>
<reference evidence="2 3" key="1">
    <citation type="journal article" date="2021" name="bioRxiv">
        <title>Chromosome-scale and haplotype-resolved genome assembly of a tetraploid potato cultivar.</title>
        <authorList>
            <person name="Sun H."/>
            <person name="Jiao W.-B."/>
            <person name="Krause K."/>
            <person name="Campoy J.A."/>
            <person name="Goel M."/>
            <person name="Folz-Donahue K."/>
            <person name="Kukat C."/>
            <person name="Huettel B."/>
            <person name="Schneeberger K."/>
        </authorList>
    </citation>
    <scope>NUCLEOTIDE SEQUENCE [LARGE SCALE GENOMIC DNA]</scope>
    <source>
        <strain evidence="2">SolTubOtavaFocal</strain>
        <tissue evidence="2">Leaves</tissue>
    </source>
</reference>
<gene>
    <name evidence="2" type="ORF">KY290_025092</name>
</gene>
<evidence type="ECO:0000313" key="2">
    <source>
        <dbReference type="EMBL" id="KAH0754822.1"/>
    </source>
</evidence>
<keyword evidence="3" id="KW-1185">Reference proteome</keyword>
<sequence length="334" mass="37569">MARGRGRGSAGRVGKSSGRGNSAIPPKMPTVPIPTTVSPQQGGTSSNIGGLDRTNQVQILGPSSTPPVQMPNHNNIPTIFESSPITPNESNQIGEGASTQSSTIGEGESNNRGQRRTFVTLTPTGLEPSSTCSTFIAKSFKNELDPNGINWKGVSQPVKDSYFGEFKNETNPGYVTDIVWENWMRLWKTPENVAKSETNKKIVVEEEKLLSELIQVDLSLLGSIVEIQHQVSSICTSTHMITMENLLLMSEHELFMKDMKKYYVRKLSLNLILINVTHIIKLQVEKRREEYMVLELKQKVTMDQIFVSLLNLMLHHQYHHLFLNLHRWKIWMSL</sequence>
<evidence type="ECO:0000313" key="3">
    <source>
        <dbReference type="Proteomes" id="UP000826656"/>
    </source>
</evidence>
<protein>
    <submittedName>
        <fullName evidence="2">Uncharacterized protein</fullName>
    </submittedName>
</protein>
<evidence type="ECO:0000256" key="1">
    <source>
        <dbReference type="SAM" id="MobiDB-lite"/>
    </source>
</evidence>